<dbReference type="EMBL" id="CAMXCT020002380">
    <property type="protein sequence ID" value="CAL1151173.1"/>
    <property type="molecule type" value="Genomic_DNA"/>
</dbReference>
<dbReference type="GO" id="GO:0008312">
    <property type="term" value="F:7S RNA binding"/>
    <property type="evidence" value="ECO:0007669"/>
    <property type="project" value="InterPro"/>
</dbReference>
<dbReference type="Pfam" id="PF02978">
    <property type="entry name" value="SRP_SPB"/>
    <property type="match status" value="1"/>
</dbReference>
<dbReference type="CDD" id="cd00671">
    <property type="entry name" value="ArgRS_core"/>
    <property type="match status" value="1"/>
</dbReference>
<evidence type="ECO:0000256" key="9">
    <source>
        <dbReference type="ARBA" id="ARBA00022917"/>
    </source>
</evidence>
<evidence type="ECO:0000256" key="10">
    <source>
        <dbReference type="ARBA" id="ARBA00023134"/>
    </source>
</evidence>
<evidence type="ECO:0000256" key="15">
    <source>
        <dbReference type="ARBA" id="ARBA00035672"/>
    </source>
</evidence>
<dbReference type="GO" id="GO:0005524">
    <property type="term" value="F:ATP binding"/>
    <property type="evidence" value="ECO:0007669"/>
    <property type="project" value="UniProtKB-KW"/>
</dbReference>
<dbReference type="InterPro" id="IPR008909">
    <property type="entry name" value="DALR_anticod-bd"/>
</dbReference>
<dbReference type="Gene3D" id="3.40.50.620">
    <property type="entry name" value="HUPs"/>
    <property type="match status" value="1"/>
</dbReference>
<dbReference type="InterPro" id="IPR022941">
    <property type="entry name" value="SRP54"/>
</dbReference>
<dbReference type="Gene3D" id="1.10.260.30">
    <property type="entry name" value="Signal recognition particle, SRP54 subunit, M-domain"/>
    <property type="match status" value="1"/>
</dbReference>
<feature type="compositionally biased region" description="Basic and acidic residues" evidence="19">
    <location>
        <begin position="1197"/>
        <end position="1207"/>
    </location>
</feature>
<evidence type="ECO:0000256" key="8">
    <source>
        <dbReference type="ARBA" id="ARBA00022884"/>
    </source>
</evidence>
<dbReference type="EMBL" id="CAMXCT010002380">
    <property type="protein sequence ID" value="CAI3997798.1"/>
    <property type="molecule type" value="Genomic_DNA"/>
</dbReference>
<gene>
    <name evidence="21" type="ORF">C1SCF055_LOCUS24144</name>
</gene>
<dbReference type="SUPFAM" id="SSF47323">
    <property type="entry name" value="Anticodon-binding domain of a subclass of class I aminoacyl-tRNA synthetases"/>
    <property type="match status" value="1"/>
</dbReference>
<evidence type="ECO:0000256" key="5">
    <source>
        <dbReference type="ARBA" id="ARBA00022741"/>
    </source>
</evidence>
<dbReference type="EC" id="6.1.1.19" evidence="3"/>
<comment type="similarity">
    <text evidence="1">Belongs to the GTP-binding SRP family. SRP54 subfamily.</text>
</comment>
<feature type="region of interest" description="Disordered" evidence="19">
    <location>
        <begin position="1177"/>
        <end position="1222"/>
    </location>
</feature>
<keyword evidence="18" id="KW-0175">Coiled coil</keyword>
<organism evidence="21">
    <name type="scientific">Cladocopium goreaui</name>
    <dbReference type="NCBI Taxonomy" id="2562237"/>
    <lineage>
        <taxon>Eukaryota</taxon>
        <taxon>Sar</taxon>
        <taxon>Alveolata</taxon>
        <taxon>Dinophyceae</taxon>
        <taxon>Suessiales</taxon>
        <taxon>Symbiodiniaceae</taxon>
        <taxon>Cladocopium</taxon>
    </lineage>
</organism>
<dbReference type="GO" id="GO:0003924">
    <property type="term" value="F:GTPase activity"/>
    <property type="evidence" value="ECO:0007669"/>
    <property type="project" value="InterPro"/>
</dbReference>
<dbReference type="GO" id="GO:0005525">
    <property type="term" value="F:GTP binding"/>
    <property type="evidence" value="ECO:0007669"/>
    <property type="project" value="UniProtKB-KW"/>
</dbReference>
<evidence type="ECO:0000256" key="3">
    <source>
        <dbReference type="ARBA" id="ARBA00012837"/>
    </source>
</evidence>
<dbReference type="EC" id="3.6.5.4" evidence="15"/>
<evidence type="ECO:0000259" key="20">
    <source>
        <dbReference type="PROSITE" id="PS00300"/>
    </source>
</evidence>
<dbReference type="GO" id="GO:0004814">
    <property type="term" value="F:arginine-tRNA ligase activity"/>
    <property type="evidence" value="ECO:0007669"/>
    <property type="project" value="UniProtKB-EC"/>
</dbReference>
<dbReference type="SMART" id="SM00836">
    <property type="entry name" value="DALR_1"/>
    <property type="match status" value="1"/>
</dbReference>
<feature type="compositionally biased region" description="Basic residues" evidence="19">
    <location>
        <begin position="1208"/>
        <end position="1222"/>
    </location>
</feature>
<dbReference type="InterPro" id="IPR005148">
    <property type="entry name" value="Arg-tRNA-synth_N"/>
</dbReference>
<dbReference type="SUPFAM" id="SSF55190">
    <property type="entry name" value="Arginyl-tRNA synthetase (ArgRS), N-terminal 'additional' domain"/>
    <property type="match status" value="1"/>
</dbReference>
<dbReference type="InterPro" id="IPR042101">
    <property type="entry name" value="SRP54_N_sf"/>
</dbReference>
<feature type="domain" description="SRP54-type proteins GTP-binding" evidence="20">
    <location>
        <begin position="998"/>
        <end position="1011"/>
    </location>
</feature>
<evidence type="ECO:0000256" key="12">
    <source>
        <dbReference type="ARBA" id="ARBA00023146"/>
    </source>
</evidence>
<dbReference type="PANTHER" id="PTHR11956">
    <property type="entry name" value="ARGINYL-TRNA SYNTHETASE"/>
    <property type="match status" value="1"/>
</dbReference>
<dbReference type="CDD" id="cd18539">
    <property type="entry name" value="SRP_G"/>
    <property type="match status" value="1"/>
</dbReference>
<keyword evidence="10" id="KW-0342">GTP-binding</keyword>
<dbReference type="NCBIfam" id="TIGR00959">
    <property type="entry name" value="ffh"/>
    <property type="match status" value="1"/>
</dbReference>
<reference evidence="21" key="1">
    <citation type="submission" date="2022-10" db="EMBL/GenBank/DDBJ databases">
        <authorList>
            <person name="Chen Y."/>
            <person name="Dougan E. K."/>
            <person name="Chan C."/>
            <person name="Rhodes N."/>
            <person name="Thang M."/>
        </authorList>
    </citation>
    <scope>NUCLEOTIDE SEQUENCE</scope>
</reference>
<reference evidence="22" key="2">
    <citation type="submission" date="2024-04" db="EMBL/GenBank/DDBJ databases">
        <authorList>
            <person name="Chen Y."/>
            <person name="Shah S."/>
            <person name="Dougan E. K."/>
            <person name="Thang M."/>
            <person name="Chan C."/>
        </authorList>
    </citation>
    <scope>NUCLEOTIDE SEQUENCE [LARGE SCALE GENOMIC DNA]</scope>
</reference>
<dbReference type="InterPro" id="IPR036891">
    <property type="entry name" value="Signal_recog_part_SRP54_M_sf"/>
</dbReference>
<dbReference type="InterPro" id="IPR035684">
    <property type="entry name" value="ArgRS_core"/>
</dbReference>
<dbReference type="EMBL" id="CAMXCT030002380">
    <property type="protein sequence ID" value="CAL4785110.1"/>
    <property type="molecule type" value="Genomic_DNA"/>
</dbReference>
<dbReference type="SUPFAM" id="SSF52374">
    <property type="entry name" value="Nucleotidylyl transferase"/>
    <property type="match status" value="1"/>
</dbReference>
<dbReference type="Gene3D" id="3.30.1360.70">
    <property type="entry name" value="Arginyl tRNA synthetase N-terminal domain"/>
    <property type="match status" value="1"/>
</dbReference>
<dbReference type="GO" id="GO:0005786">
    <property type="term" value="C:signal recognition particle, endoplasmic reticulum targeting"/>
    <property type="evidence" value="ECO:0007669"/>
    <property type="project" value="UniProtKB-KW"/>
</dbReference>
<evidence type="ECO:0000256" key="19">
    <source>
        <dbReference type="SAM" id="MobiDB-lite"/>
    </source>
</evidence>
<keyword evidence="4 23" id="KW-0436">Ligase</keyword>
<evidence type="ECO:0000256" key="16">
    <source>
        <dbReference type="ARBA" id="ARBA00048157"/>
    </source>
</evidence>
<keyword evidence="9" id="KW-0648">Protein biosynthesis</keyword>
<dbReference type="Pfam" id="PF00750">
    <property type="entry name" value="tRNA-synt_1d"/>
    <property type="match status" value="2"/>
</dbReference>
<comment type="catalytic activity">
    <reaction evidence="17">
        <text>tRNA(Arg) + L-arginine + ATP = L-arginyl-tRNA(Arg) + AMP + diphosphate</text>
        <dbReference type="Rhea" id="RHEA:20301"/>
        <dbReference type="Rhea" id="RHEA-COMP:9658"/>
        <dbReference type="Rhea" id="RHEA-COMP:9673"/>
        <dbReference type="ChEBI" id="CHEBI:30616"/>
        <dbReference type="ChEBI" id="CHEBI:32682"/>
        <dbReference type="ChEBI" id="CHEBI:33019"/>
        <dbReference type="ChEBI" id="CHEBI:78442"/>
        <dbReference type="ChEBI" id="CHEBI:78513"/>
        <dbReference type="ChEBI" id="CHEBI:456215"/>
        <dbReference type="EC" id="6.1.1.19"/>
    </reaction>
</comment>
<dbReference type="InterPro" id="IPR000897">
    <property type="entry name" value="SRP54_GTPase_dom"/>
</dbReference>
<keyword evidence="24" id="KW-1185">Reference proteome</keyword>
<dbReference type="Gene3D" id="3.40.50.300">
    <property type="entry name" value="P-loop containing nucleotide triphosphate hydrolases"/>
    <property type="match status" value="1"/>
</dbReference>
<dbReference type="SUPFAM" id="SSF47446">
    <property type="entry name" value="Signal peptide-binding domain"/>
    <property type="match status" value="1"/>
</dbReference>
<dbReference type="SUPFAM" id="SSF52540">
    <property type="entry name" value="P-loop containing nucleoside triphosphate hydrolases"/>
    <property type="match status" value="1"/>
</dbReference>
<dbReference type="SMART" id="SM01016">
    <property type="entry name" value="Arg_tRNA_synt_N"/>
    <property type="match status" value="1"/>
</dbReference>
<keyword evidence="6" id="KW-0378">Hydrolase</keyword>
<dbReference type="Gene3D" id="1.20.120.140">
    <property type="entry name" value="Signal recognition particle SRP54, nucleotide-binding domain"/>
    <property type="match status" value="1"/>
</dbReference>
<dbReference type="InterPro" id="IPR004780">
    <property type="entry name" value="SRP"/>
</dbReference>
<dbReference type="Pfam" id="PF05746">
    <property type="entry name" value="DALR_1"/>
    <property type="match status" value="1"/>
</dbReference>
<dbReference type="InterPro" id="IPR003593">
    <property type="entry name" value="AAA+_ATPase"/>
</dbReference>
<dbReference type="GO" id="GO:0006614">
    <property type="term" value="P:SRP-dependent cotranslational protein targeting to membrane"/>
    <property type="evidence" value="ECO:0007669"/>
    <property type="project" value="InterPro"/>
</dbReference>
<comment type="caution">
    <text evidence="21">The sequence shown here is derived from an EMBL/GenBank/DDBJ whole genome shotgun (WGS) entry which is preliminary data.</text>
</comment>
<keyword evidence="13" id="KW-0687">Ribonucleoprotein</keyword>
<dbReference type="FunFam" id="3.40.50.300:FF:000022">
    <property type="entry name" value="Signal recognition particle 54 kDa subunit"/>
    <property type="match status" value="1"/>
</dbReference>
<dbReference type="InterPro" id="IPR009080">
    <property type="entry name" value="tRNAsynth_Ia_anticodon-bd"/>
</dbReference>
<evidence type="ECO:0000256" key="18">
    <source>
        <dbReference type="SAM" id="Coils"/>
    </source>
</evidence>
<dbReference type="InterPro" id="IPR036695">
    <property type="entry name" value="Arg-tRNA-synth_N_sf"/>
</dbReference>
<dbReference type="InterPro" id="IPR014729">
    <property type="entry name" value="Rossmann-like_a/b/a_fold"/>
</dbReference>
<dbReference type="SMART" id="SM00962">
    <property type="entry name" value="SRP54"/>
    <property type="match status" value="1"/>
</dbReference>
<dbReference type="SMART" id="SM00963">
    <property type="entry name" value="SRP54_N"/>
    <property type="match status" value="1"/>
</dbReference>
<evidence type="ECO:0000313" key="21">
    <source>
        <dbReference type="EMBL" id="CAI3997798.1"/>
    </source>
</evidence>
<dbReference type="PANTHER" id="PTHR11956:SF5">
    <property type="entry name" value="ARGININE--TRNA LIGASE, CYTOPLASMIC"/>
    <property type="match status" value="1"/>
</dbReference>
<evidence type="ECO:0000256" key="2">
    <source>
        <dbReference type="ARBA" id="ARBA00005594"/>
    </source>
</evidence>
<evidence type="ECO:0000256" key="11">
    <source>
        <dbReference type="ARBA" id="ARBA00023135"/>
    </source>
</evidence>
<dbReference type="HAMAP" id="MF_00123">
    <property type="entry name" value="Arg_tRNA_synth"/>
    <property type="match status" value="1"/>
</dbReference>
<dbReference type="Pfam" id="PF03485">
    <property type="entry name" value="Arg_tRNA_synt_N"/>
    <property type="match status" value="1"/>
</dbReference>
<evidence type="ECO:0000313" key="24">
    <source>
        <dbReference type="Proteomes" id="UP001152797"/>
    </source>
</evidence>
<comment type="catalytic activity">
    <reaction evidence="16">
        <text>GTP + H2O = GDP + phosphate + H(+)</text>
        <dbReference type="Rhea" id="RHEA:19669"/>
        <dbReference type="ChEBI" id="CHEBI:15377"/>
        <dbReference type="ChEBI" id="CHEBI:15378"/>
        <dbReference type="ChEBI" id="CHEBI:37565"/>
        <dbReference type="ChEBI" id="CHEBI:43474"/>
        <dbReference type="ChEBI" id="CHEBI:58189"/>
        <dbReference type="EC" id="3.6.5.4"/>
    </reaction>
    <physiologicalReaction direction="left-to-right" evidence="16">
        <dbReference type="Rhea" id="RHEA:19670"/>
    </physiologicalReaction>
</comment>
<feature type="coiled-coil region" evidence="18">
    <location>
        <begin position="246"/>
        <end position="280"/>
    </location>
</feature>
<dbReference type="InterPro" id="IPR013822">
    <property type="entry name" value="Signal_recog_particl_SRP54_hlx"/>
</dbReference>
<keyword evidence="12" id="KW-0030">Aminoacyl-tRNA synthetase</keyword>
<evidence type="ECO:0000256" key="13">
    <source>
        <dbReference type="ARBA" id="ARBA00023274"/>
    </source>
</evidence>
<protein>
    <recommendedName>
        <fullName evidence="14">Arginyl-tRNA synthetase</fullName>
        <ecNumber evidence="15">3.6.5.4</ecNumber>
        <ecNumber evidence="3">6.1.1.19</ecNumber>
    </recommendedName>
</protein>
<dbReference type="GO" id="GO:0006420">
    <property type="term" value="P:arginyl-tRNA aminoacylation"/>
    <property type="evidence" value="ECO:0007669"/>
    <property type="project" value="InterPro"/>
</dbReference>
<dbReference type="InterPro" id="IPR001278">
    <property type="entry name" value="Arg-tRNA-ligase"/>
</dbReference>
<keyword evidence="7" id="KW-0067">ATP-binding</keyword>
<evidence type="ECO:0000313" key="23">
    <source>
        <dbReference type="EMBL" id="CAL4785110.1"/>
    </source>
</evidence>
<sequence length="1222" mass="133284">MNALAELRRRFTTALEGLADDPAALAEMVLPSQDAKFGDYQANCAMPLGKKLGKPPRDVAGEIVERLAAHEGFANLCEPPEIAGPGFINLRLRDAWLTEQLKTALASDRLAVEPVAEPRTYVVDFSSPNVAKPMHVGHIRSTVIGDALCSVLRLLGHQVISDNHIGDWGTQFGMIIYGYKHLRDDAALAASPVAELGRLYKLVNQVADHQATVAEKLPALAEKIAAADAKVAELQAVEPTGDAKKDKQAAKKLRQAEGALADLKKELAATEAKVADFLADERLATLNEEHPRIGAAALAETAKLHSGDEENVALWERFLPACLAELQLTYDRLGVSFDHTLGESFYHDRLAGVVDTLKARGLARESDGAQCVFLEGHDAPFIVQKKDGAFLYSTTDLATIDYRRAEWSPDAVLYVVDHRQSLHFEQLFATAKLMGYDGELTHVAFGTVLGEDGKPYKTRSGSAVGLMGLLDEAVERAGAIAAKSQVLETDAERAEVAERIGIGAIKYADLAHNRTSDYVFSYDKMLAMQGNTAAYMQYSVARVKSLFAKGDVDPSDLRSSDAQLRLDHAAERALGIELLRFSEALGRVAAEYKPNHLTAYLFDLAQRFAEFFEQCSVLKADDAQAKASRLLLCDLVARTLETGLGLLGIRTFVIALLLAALAVAATSVISKGRYVEQLPDGGTLTIRFHDLLSNCEVPDAAIVPFVPSGFLPAPRRRFARLPVGPVHCVIRRPPLENLGAAFKTLRGQGKLTEANMRDGLKLVEKSLLEADVSYEVARSFMKRVSEQALGEKVLKSLRPSEQVIGIVYQELVNLMGPVDHSLHLKGKGDVTVLMMCGLQGSGKTTTCGKLGRMLKANGRKPLLVAADLQRPAAIDQLHVLGEQLDIPVFSDRESQDPVKVTANAVERAKKLEADVVILDTAGRLHIDDELMGQLKRIDNRCSPDQVYLVVDGMTGQDAVNSAKAFNDALELDGVIMTKLDGDARGGAAISVKEVTGVPLKFMGTGEHLENLEPFHPERMAGRILGQGDMMSLVEKAQSEFDQEEAKRLEEQLAKGEFTLDDFLKQMQQIKRLGPLKKVMGMIPGMGSMLGDLDDLDAEGDLKRLQGIIHSMTPEERRKPKVIDQSRRKRIAAGSGVEPHEVNELVKQFDTIAPIMTSMAGKGAGDRMKMMREVQAQMAGSPTGQLNRKKQGTGKRLTSKDRAKAQKDRQKRLKQLKKQKKGG</sequence>
<evidence type="ECO:0000256" key="17">
    <source>
        <dbReference type="ARBA" id="ARBA00049339"/>
    </source>
</evidence>
<name>A0A9P1CUM3_9DINO</name>
<dbReference type="Proteomes" id="UP001152797">
    <property type="component" value="Unassembled WGS sequence"/>
</dbReference>
<keyword evidence="11" id="KW-0733">Signal recognition particle</keyword>
<dbReference type="AlphaFoldDB" id="A0A9P1CUM3"/>
<dbReference type="HAMAP" id="MF_00306">
    <property type="entry name" value="SRP54"/>
    <property type="match status" value="1"/>
</dbReference>
<dbReference type="Pfam" id="PF00448">
    <property type="entry name" value="SRP54"/>
    <property type="match status" value="1"/>
</dbReference>
<comment type="similarity">
    <text evidence="2">Belongs to the class-I aminoacyl-tRNA synthetase family.</text>
</comment>
<dbReference type="NCBIfam" id="TIGR00456">
    <property type="entry name" value="argS"/>
    <property type="match status" value="1"/>
</dbReference>
<dbReference type="PROSITE" id="PS00178">
    <property type="entry name" value="AA_TRNA_LIGASE_I"/>
    <property type="match status" value="1"/>
</dbReference>
<dbReference type="Gene3D" id="1.10.730.10">
    <property type="entry name" value="Isoleucyl-tRNA Synthetase, Domain 1"/>
    <property type="match status" value="1"/>
</dbReference>
<evidence type="ECO:0000256" key="14">
    <source>
        <dbReference type="ARBA" id="ARBA00033033"/>
    </source>
</evidence>
<evidence type="ECO:0000256" key="7">
    <source>
        <dbReference type="ARBA" id="ARBA00022840"/>
    </source>
</evidence>
<dbReference type="SMART" id="SM00382">
    <property type="entry name" value="AAA"/>
    <property type="match status" value="1"/>
</dbReference>
<dbReference type="InterPro" id="IPR001412">
    <property type="entry name" value="aa-tRNA-synth_I_CS"/>
</dbReference>
<evidence type="ECO:0000256" key="1">
    <source>
        <dbReference type="ARBA" id="ARBA00005450"/>
    </source>
</evidence>
<evidence type="ECO:0000256" key="4">
    <source>
        <dbReference type="ARBA" id="ARBA00022598"/>
    </source>
</evidence>
<dbReference type="PRINTS" id="PR01038">
    <property type="entry name" value="TRNASYNTHARG"/>
</dbReference>
<dbReference type="Pfam" id="PF02881">
    <property type="entry name" value="SRP54_N"/>
    <property type="match status" value="1"/>
</dbReference>
<keyword evidence="5" id="KW-0547">Nucleotide-binding</keyword>
<dbReference type="InterPro" id="IPR004125">
    <property type="entry name" value="Signal_recog_particle_SRP54_M"/>
</dbReference>
<dbReference type="OrthoDB" id="68056at2759"/>
<accession>A0A9P1CUM3</accession>
<dbReference type="InterPro" id="IPR027417">
    <property type="entry name" value="P-loop_NTPase"/>
</dbReference>
<keyword evidence="8" id="KW-0694">RNA-binding</keyword>
<dbReference type="PROSITE" id="PS00300">
    <property type="entry name" value="SRP54"/>
    <property type="match status" value="1"/>
</dbReference>
<evidence type="ECO:0000256" key="6">
    <source>
        <dbReference type="ARBA" id="ARBA00022801"/>
    </source>
</evidence>
<proteinExistence type="inferred from homology"/>
<evidence type="ECO:0000313" key="22">
    <source>
        <dbReference type="EMBL" id="CAL1151173.1"/>
    </source>
</evidence>